<proteinExistence type="predicted"/>
<dbReference type="InterPro" id="IPR001296">
    <property type="entry name" value="Glyco_trans_1"/>
</dbReference>
<accession>A0A8J6Q9Q0</accession>
<comment type="caution">
    <text evidence="3">The sequence shown here is derived from an EMBL/GenBank/DDBJ whole genome shotgun (WGS) entry which is preliminary data.</text>
</comment>
<dbReference type="SUPFAM" id="SSF53756">
    <property type="entry name" value="UDP-Glycosyltransferase/glycogen phosphorylase"/>
    <property type="match status" value="1"/>
</dbReference>
<gene>
    <name evidence="3" type="ORF">ICJ84_00025</name>
</gene>
<protein>
    <submittedName>
        <fullName evidence="3">Glycosyltransferase</fullName>
    </submittedName>
</protein>
<evidence type="ECO:0000259" key="1">
    <source>
        <dbReference type="Pfam" id="PF00534"/>
    </source>
</evidence>
<name>A0A8J6Q9Q0_9FLAO</name>
<dbReference type="PANTHER" id="PTHR12526">
    <property type="entry name" value="GLYCOSYLTRANSFERASE"/>
    <property type="match status" value="1"/>
</dbReference>
<keyword evidence="4" id="KW-1185">Reference proteome</keyword>
<dbReference type="AlphaFoldDB" id="A0A8J6Q9Q0"/>
<reference evidence="3" key="2">
    <citation type="submission" date="2020-09" db="EMBL/GenBank/DDBJ databases">
        <authorList>
            <person name="Wu Z."/>
        </authorList>
    </citation>
    <scope>NUCLEOTIDE SEQUENCE</scope>
    <source>
        <strain evidence="3">SC17</strain>
    </source>
</reference>
<dbReference type="Pfam" id="PF13439">
    <property type="entry name" value="Glyco_transf_4"/>
    <property type="match status" value="1"/>
</dbReference>
<reference evidence="3" key="1">
    <citation type="journal article" date="2013" name="Int. J. Syst. Evol. Microbiol.">
        <title>Aestuariibaculum suncheonense gen. nov., sp. nov., a marine bacterium of the family Flavobacteriaceae isolated from a tidal flat and emended descriptions of the genera Gaetbulibacter and Tamlana.</title>
        <authorList>
            <person name="Jeong S.H."/>
            <person name="Park M.S."/>
            <person name="Jin H.M."/>
            <person name="Lee K."/>
            <person name="Park W."/>
            <person name="Jeon C.O."/>
        </authorList>
    </citation>
    <scope>NUCLEOTIDE SEQUENCE</scope>
    <source>
        <strain evidence="3">SC17</strain>
    </source>
</reference>
<evidence type="ECO:0000259" key="2">
    <source>
        <dbReference type="Pfam" id="PF13439"/>
    </source>
</evidence>
<dbReference type="Gene3D" id="3.40.50.2000">
    <property type="entry name" value="Glycogen Phosphorylase B"/>
    <property type="match status" value="2"/>
</dbReference>
<dbReference type="InterPro" id="IPR028098">
    <property type="entry name" value="Glyco_trans_4-like_N"/>
</dbReference>
<dbReference type="GO" id="GO:0016757">
    <property type="term" value="F:glycosyltransferase activity"/>
    <property type="evidence" value="ECO:0007669"/>
    <property type="project" value="InterPro"/>
</dbReference>
<dbReference type="Pfam" id="PF00534">
    <property type="entry name" value="Glycos_transf_1"/>
    <property type="match status" value="1"/>
</dbReference>
<sequence length="365" mass="42107">MRINIFIIIPSLEGGGSERVISNVVKYLDQEKFNITLVLGCKKGKYLEEIPKSVNIIDFKKARVRYAIFPIINFIRGHKPDIVLSTLGHLNLLIAFFRPILPKRTKFIARESNTISIRNKDERYPKLFDFLFKTVYKNFDLVICQAKSMKKDLIINYNFPEQKLKIINNPVDFDKIEYLSTKDIEVVSLPKDKYNLLVIGRLTHQKRMDHAIKVMSCMPDNFHLTIAGEGELKEYLEELVVNLNLKDKVTFKGFVKNPYVLLKEANLVLSTSRYEGFPNVVLEANACGKPVLAYNYVGGIDEIIENDVNGELIEDGNLKLLSEALFKIFQSNNYNGEIIRNLTKQKFNVKHIVAKYESEFFNILK</sequence>
<feature type="domain" description="Glycosyl transferase family 1" evidence="1">
    <location>
        <begin position="182"/>
        <end position="342"/>
    </location>
</feature>
<dbReference type="EMBL" id="JACVXC010000001">
    <property type="protein sequence ID" value="MBD0833810.1"/>
    <property type="molecule type" value="Genomic_DNA"/>
</dbReference>
<dbReference type="RefSeq" id="WP_188214312.1">
    <property type="nucleotide sequence ID" value="NZ_BAABGH010000004.1"/>
</dbReference>
<evidence type="ECO:0000313" key="4">
    <source>
        <dbReference type="Proteomes" id="UP000602057"/>
    </source>
</evidence>
<dbReference type="CDD" id="cd03811">
    <property type="entry name" value="GT4_GT28_WabH-like"/>
    <property type="match status" value="1"/>
</dbReference>
<organism evidence="3 4">
    <name type="scientific">Aestuariibaculum suncheonense</name>
    <dbReference type="NCBI Taxonomy" id="1028745"/>
    <lineage>
        <taxon>Bacteria</taxon>
        <taxon>Pseudomonadati</taxon>
        <taxon>Bacteroidota</taxon>
        <taxon>Flavobacteriia</taxon>
        <taxon>Flavobacteriales</taxon>
        <taxon>Flavobacteriaceae</taxon>
    </lineage>
</organism>
<evidence type="ECO:0000313" key="3">
    <source>
        <dbReference type="EMBL" id="MBD0833810.1"/>
    </source>
</evidence>
<dbReference type="PANTHER" id="PTHR12526:SF630">
    <property type="entry name" value="GLYCOSYLTRANSFERASE"/>
    <property type="match status" value="1"/>
</dbReference>
<dbReference type="Proteomes" id="UP000602057">
    <property type="component" value="Unassembled WGS sequence"/>
</dbReference>
<feature type="domain" description="Glycosyltransferase subfamily 4-like N-terminal" evidence="2">
    <location>
        <begin position="15"/>
        <end position="174"/>
    </location>
</feature>